<evidence type="ECO:0000256" key="1">
    <source>
        <dbReference type="ARBA" id="ARBA00022737"/>
    </source>
</evidence>
<dbReference type="Proteomes" id="UP000663852">
    <property type="component" value="Unassembled WGS sequence"/>
</dbReference>
<dbReference type="InterPro" id="IPR050952">
    <property type="entry name" value="TRIM-NHL_E3_ligases"/>
</dbReference>
<dbReference type="InterPro" id="IPR011042">
    <property type="entry name" value="6-blade_b-propeller_TolB-like"/>
</dbReference>
<dbReference type="PANTHER" id="PTHR24104">
    <property type="entry name" value="E3 UBIQUITIN-PROTEIN LIGASE NHLRC1-RELATED"/>
    <property type="match status" value="1"/>
</dbReference>
<dbReference type="EMBL" id="CAJNOR010001596">
    <property type="protein sequence ID" value="CAF1169473.1"/>
    <property type="molecule type" value="Genomic_DNA"/>
</dbReference>
<keyword evidence="6" id="KW-1185">Reference proteome</keyword>
<dbReference type="PANTHER" id="PTHR24104:SF25">
    <property type="entry name" value="PROTEIN LIN-41"/>
    <property type="match status" value="1"/>
</dbReference>
<keyword evidence="3" id="KW-0472">Membrane</keyword>
<comment type="caution">
    <text evidence="4">The sequence shown here is derived from an EMBL/GenBank/DDBJ whole genome shotgun (WGS) entry which is preliminary data.</text>
</comment>
<keyword evidence="3" id="KW-1133">Transmembrane helix</keyword>
<evidence type="ECO:0000313" key="6">
    <source>
        <dbReference type="Proteomes" id="UP000663828"/>
    </source>
</evidence>
<dbReference type="GO" id="GO:0000209">
    <property type="term" value="P:protein polyubiquitination"/>
    <property type="evidence" value="ECO:0007669"/>
    <property type="project" value="TreeGrafter"/>
</dbReference>
<dbReference type="GO" id="GO:0061630">
    <property type="term" value="F:ubiquitin protein ligase activity"/>
    <property type="evidence" value="ECO:0007669"/>
    <property type="project" value="TreeGrafter"/>
</dbReference>
<evidence type="ECO:0008006" key="7">
    <source>
        <dbReference type="Google" id="ProtNLM"/>
    </source>
</evidence>
<feature type="transmembrane region" description="Helical" evidence="3">
    <location>
        <begin position="32"/>
        <end position="53"/>
    </location>
</feature>
<evidence type="ECO:0000256" key="2">
    <source>
        <dbReference type="PROSITE-ProRule" id="PRU00504"/>
    </source>
</evidence>
<dbReference type="OrthoDB" id="342730at2759"/>
<keyword evidence="1" id="KW-0677">Repeat</keyword>
<dbReference type="Gene3D" id="2.120.10.30">
    <property type="entry name" value="TolB, C-terminal domain"/>
    <property type="match status" value="2"/>
</dbReference>
<protein>
    <recommendedName>
        <fullName evidence="7">NHL repeat containing protein</fullName>
    </recommendedName>
</protein>
<dbReference type="AlphaFoldDB" id="A0A814U120"/>
<dbReference type="PROSITE" id="PS51125">
    <property type="entry name" value="NHL"/>
    <property type="match status" value="1"/>
</dbReference>
<reference evidence="4" key="1">
    <citation type="submission" date="2021-02" db="EMBL/GenBank/DDBJ databases">
        <authorList>
            <person name="Nowell W R."/>
        </authorList>
    </citation>
    <scope>NUCLEOTIDE SEQUENCE</scope>
</reference>
<evidence type="ECO:0000256" key="3">
    <source>
        <dbReference type="SAM" id="Phobius"/>
    </source>
</evidence>
<gene>
    <name evidence="5" type="ORF">EDS130_LOCUS42917</name>
    <name evidence="4" type="ORF">XAT740_LOCUS21947</name>
</gene>
<dbReference type="GO" id="GO:0043161">
    <property type="term" value="P:proteasome-mediated ubiquitin-dependent protein catabolic process"/>
    <property type="evidence" value="ECO:0007669"/>
    <property type="project" value="TreeGrafter"/>
</dbReference>
<keyword evidence="3" id="KW-0812">Transmembrane</keyword>
<proteinExistence type="predicted"/>
<dbReference type="EMBL" id="CAJNOJ010000662">
    <property type="protein sequence ID" value="CAF1505716.1"/>
    <property type="molecule type" value="Genomic_DNA"/>
</dbReference>
<sequence length="376" mass="42329">MEKKNSEKESLQNSDESSSIFGKFWSIIRSNWLSITCALIICVITIVVVPIIYSIEKSVQKNNETVLLWNTKGITIINQMTLLMNTNNSIGLISALEFGPDGNLYLVDSMFHRIINYDFKLNSLNLIFGYFNGTSGNDSSSLNSPHDIQFNSNQMYIVDSLNHRILVTTISSKQASNLFGTGQSGSSNTQLNNPMSITMDTNSNIYIADYGNNRIVQFNLINNQTNIYLSFNTNQLRNTYVVTPISLKYHSLTNSLVIGQQMGYNVIRWTLNSTQWTLIAGSVSSELNGTSRTLFNQICAIDIDDQMNTFIADCQNQRIQYFQGDGTKGRTIAGVIQAAGTNPYLFNYPNAITFDQNRSLYISDSQNQRIQLFQRI</sequence>
<accession>A0A814U120</accession>
<evidence type="ECO:0000313" key="5">
    <source>
        <dbReference type="EMBL" id="CAF1505716.1"/>
    </source>
</evidence>
<dbReference type="Proteomes" id="UP000663828">
    <property type="component" value="Unassembled WGS sequence"/>
</dbReference>
<dbReference type="GO" id="GO:0008270">
    <property type="term" value="F:zinc ion binding"/>
    <property type="evidence" value="ECO:0007669"/>
    <property type="project" value="UniProtKB-KW"/>
</dbReference>
<name>A0A814U120_ADIRI</name>
<dbReference type="CDD" id="cd05819">
    <property type="entry name" value="NHL"/>
    <property type="match status" value="1"/>
</dbReference>
<feature type="repeat" description="NHL" evidence="2">
    <location>
        <begin position="178"/>
        <end position="221"/>
    </location>
</feature>
<organism evidence="4 6">
    <name type="scientific">Adineta ricciae</name>
    <name type="common">Rotifer</name>
    <dbReference type="NCBI Taxonomy" id="249248"/>
    <lineage>
        <taxon>Eukaryota</taxon>
        <taxon>Metazoa</taxon>
        <taxon>Spiralia</taxon>
        <taxon>Gnathifera</taxon>
        <taxon>Rotifera</taxon>
        <taxon>Eurotatoria</taxon>
        <taxon>Bdelloidea</taxon>
        <taxon>Adinetida</taxon>
        <taxon>Adinetidae</taxon>
        <taxon>Adineta</taxon>
    </lineage>
</organism>
<evidence type="ECO:0000313" key="4">
    <source>
        <dbReference type="EMBL" id="CAF1169473.1"/>
    </source>
</evidence>
<dbReference type="InterPro" id="IPR001258">
    <property type="entry name" value="NHL_repeat"/>
</dbReference>
<dbReference type="SUPFAM" id="SSF63825">
    <property type="entry name" value="YWTD domain"/>
    <property type="match status" value="1"/>
</dbReference>